<dbReference type="Pfam" id="PF20058">
    <property type="entry name" value="DUF6457"/>
    <property type="match status" value="1"/>
</dbReference>
<keyword evidence="3" id="KW-1185">Reference proteome</keyword>
<dbReference type="EMBL" id="SSSM01000005">
    <property type="protein sequence ID" value="THG29960.1"/>
    <property type="molecule type" value="Genomic_DNA"/>
</dbReference>
<evidence type="ECO:0000259" key="1">
    <source>
        <dbReference type="Pfam" id="PF20058"/>
    </source>
</evidence>
<name>A0A4S4FI27_9MICO</name>
<feature type="domain" description="DUF6457" evidence="1">
    <location>
        <begin position="9"/>
        <end position="91"/>
    </location>
</feature>
<dbReference type="AlphaFoldDB" id="A0A4S4FI27"/>
<evidence type="ECO:0000313" key="2">
    <source>
        <dbReference type="EMBL" id="THG29960.1"/>
    </source>
</evidence>
<reference evidence="2 3" key="1">
    <citation type="submission" date="2019-04" db="EMBL/GenBank/DDBJ databases">
        <authorList>
            <person name="Jiang L."/>
        </authorList>
    </citation>
    <scope>NUCLEOTIDE SEQUENCE [LARGE SCALE GENOMIC DNA]</scope>
    <source>
        <strain evidence="2 3">YIM 131853</strain>
    </source>
</reference>
<dbReference type="InterPro" id="IPR045598">
    <property type="entry name" value="DUF6457"/>
</dbReference>
<protein>
    <submittedName>
        <fullName evidence="2">Molybdopterin-guanine dinucleotide biosynthesis protein</fullName>
    </submittedName>
</protein>
<organism evidence="2 3">
    <name type="scientific">Naasia lichenicola</name>
    <dbReference type="NCBI Taxonomy" id="2565933"/>
    <lineage>
        <taxon>Bacteria</taxon>
        <taxon>Bacillati</taxon>
        <taxon>Actinomycetota</taxon>
        <taxon>Actinomycetes</taxon>
        <taxon>Micrococcales</taxon>
        <taxon>Microbacteriaceae</taxon>
        <taxon>Naasia</taxon>
    </lineage>
</organism>
<comment type="caution">
    <text evidence="2">The sequence shown here is derived from an EMBL/GenBank/DDBJ whole genome shotgun (WGS) entry which is preliminary data.</text>
</comment>
<dbReference type="RefSeq" id="WP_136428289.1">
    <property type="nucleotide sequence ID" value="NZ_SSSM01000005.1"/>
</dbReference>
<evidence type="ECO:0000313" key="3">
    <source>
        <dbReference type="Proteomes" id="UP000309133"/>
    </source>
</evidence>
<accession>A0A4S4FI27</accession>
<proteinExistence type="predicted"/>
<sequence length="99" mass="9995">MTEKDELPDGIAEWNRRLSDALGVPPADASAVLGMAGVVARAVVRPAAPLSAYLVGYATALAADSGLAPDEAFAQAVAVARSLAREVETETAAEGGTSQ</sequence>
<dbReference type="Proteomes" id="UP000309133">
    <property type="component" value="Unassembled WGS sequence"/>
</dbReference>
<gene>
    <name evidence="2" type="ORF">E6C64_15055</name>
</gene>